<proteinExistence type="predicted"/>
<dbReference type="EnsemblMetazoa" id="PPA12849.1">
    <property type="protein sequence ID" value="PPA12849.1"/>
    <property type="gene ID" value="WBGene00102403"/>
</dbReference>
<accession>A0A8R1Y9J7</accession>
<reference evidence="1" key="2">
    <citation type="submission" date="2022-06" db="UniProtKB">
        <authorList>
            <consortium name="EnsemblMetazoa"/>
        </authorList>
    </citation>
    <scope>IDENTIFICATION</scope>
    <source>
        <strain evidence="1">PS312</strain>
    </source>
</reference>
<gene>
    <name evidence="1" type="primary">WBGene00102403</name>
</gene>
<reference evidence="2" key="1">
    <citation type="journal article" date="2008" name="Nat. Genet.">
        <title>The Pristionchus pacificus genome provides a unique perspective on nematode lifestyle and parasitism.</title>
        <authorList>
            <person name="Dieterich C."/>
            <person name="Clifton S.W."/>
            <person name="Schuster L.N."/>
            <person name="Chinwalla A."/>
            <person name="Delehaunty K."/>
            <person name="Dinkelacker I."/>
            <person name="Fulton L."/>
            <person name="Fulton R."/>
            <person name="Godfrey J."/>
            <person name="Minx P."/>
            <person name="Mitreva M."/>
            <person name="Roeseler W."/>
            <person name="Tian H."/>
            <person name="Witte H."/>
            <person name="Yang S.P."/>
            <person name="Wilson R.K."/>
            <person name="Sommer R.J."/>
        </authorList>
    </citation>
    <scope>NUCLEOTIDE SEQUENCE [LARGE SCALE GENOMIC DNA]</scope>
    <source>
        <strain evidence="2">PS312</strain>
    </source>
</reference>
<name>A0A2A6CR57_PRIPA</name>
<dbReference type="AlphaFoldDB" id="A0A2A6CR57"/>
<evidence type="ECO:0000313" key="2">
    <source>
        <dbReference type="Proteomes" id="UP000005239"/>
    </source>
</evidence>
<sequence length="250" mass="27958">MKSLLLVLLSLCSPIPAQESADYVDVVAPYPRRAANDRRAQSFLSGSHSPDAMKMFANMMYNYLKGVSVPHKNEEDDYETEENHLKAKNLELVQDAFEKTSLRHLLTPPPSYPPIPIGPPPPPSFNDYDIGAPGLPPVESDRPLPPPMPKFKPIRYHSGFSTPFPTTIPPPSRVLLFKPSSIRRRPDEFIVRPPPRTQFNSPYEQRFLTAVSRFVDDTGGRIDDVEAANRSKIRACIRSTPGGGCYVTDE</sequence>
<keyword evidence="2" id="KW-1185">Reference proteome</keyword>
<protein>
    <submittedName>
        <fullName evidence="1">Uncharacterized protein</fullName>
    </submittedName>
</protein>
<dbReference type="Proteomes" id="UP000005239">
    <property type="component" value="Unassembled WGS sequence"/>
</dbReference>
<evidence type="ECO:0000313" key="1">
    <source>
        <dbReference type="EnsemblMetazoa" id="PPA12849.1"/>
    </source>
</evidence>
<organism evidence="1 2">
    <name type="scientific">Pristionchus pacificus</name>
    <name type="common">Parasitic nematode worm</name>
    <dbReference type="NCBI Taxonomy" id="54126"/>
    <lineage>
        <taxon>Eukaryota</taxon>
        <taxon>Metazoa</taxon>
        <taxon>Ecdysozoa</taxon>
        <taxon>Nematoda</taxon>
        <taxon>Chromadorea</taxon>
        <taxon>Rhabditida</taxon>
        <taxon>Rhabditina</taxon>
        <taxon>Diplogasteromorpha</taxon>
        <taxon>Diplogasteroidea</taxon>
        <taxon>Neodiplogasteridae</taxon>
        <taxon>Pristionchus</taxon>
    </lineage>
</organism>
<accession>A0A2A6CR57</accession>